<evidence type="ECO:0000313" key="1">
    <source>
        <dbReference type="EMBL" id="SFI81177.1"/>
    </source>
</evidence>
<dbReference type="EMBL" id="FOQD01000012">
    <property type="protein sequence ID" value="SFI81177.1"/>
    <property type="molecule type" value="Genomic_DNA"/>
</dbReference>
<proteinExistence type="predicted"/>
<accession>A0A1I3L8Z3</accession>
<gene>
    <name evidence="1" type="ORF">SAMN05421753_112179</name>
</gene>
<sequence>MTAGRKITTKKTKDTKNTLSFRSSRFETPIVTLRSQAGAWERAM</sequence>
<organism evidence="1 2">
    <name type="scientific">Planctomicrobium piriforme</name>
    <dbReference type="NCBI Taxonomy" id="1576369"/>
    <lineage>
        <taxon>Bacteria</taxon>
        <taxon>Pseudomonadati</taxon>
        <taxon>Planctomycetota</taxon>
        <taxon>Planctomycetia</taxon>
        <taxon>Planctomycetales</taxon>
        <taxon>Planctomycetaceae</taxon>
        <taxon>Planctomicrobium</taxon>
    </lineage>
</organism>
<evidence type="ECO:0000313" key="2">
    <source>
        <dbReference type="Proteomes" id="UP000199518"/>
    </source>
</evidence>
<reference evidence="2" key="1">
    <citation type="submission" date="2016-10" db="EMBL/GenBank/DDBJ databases">
        <authorList>
            <person name="Varghese N."/>
            <person name="Submissions S."/>
        </authorList>
    </citation>
    <scope>NUCLEOTIDE SEQUENCE [LARGE SCALE GENOMIC DNA]</scope>
    <source>
        <strain evidence="2">DSM 26348</strain>
    </source>
</reference>
<dbReference type="Proteomes" id="UP000199518">
    <property type="component" value="Unassembled WGS sequence"/>
</dbReference>
<protein>
    <submittedName>
        <fullName evidence="1">Uncharacterized protein</fullName>
    </submittedName>
</protein>
<name>A0A1I3L8Z3_9PLAN</name>
<dbReference type="AlphaFoldDB" id="A0A1I3L8Z3"/>
<keyword evidence="2" id="KW-1185">Reference proteome</keyword>